<sequence length="76" mass="8696">MNNFKKAREWIDNADAILISASNGLSITEGYNIFAHDAPFITHFGAFNKRYGIMNILQGLFFDYPTLAERDAFYQV</sequence>
<gene>
    <name evidence="1" type="ORF">FC90_GL001521</name>
</gene>
<reference evidence="1 2" key="1">
    <citation type="journal article" date="2015" name="Genome Announc.">
        <title>Expanding the biotechnology potential of lactobacilli through comparative genomics of 213 strains and associated genera.</title>
        <authorList>
            <person name="Sun Z."/>
            <person name="Harris H.M."/>
            <person name="McCann A."/>
            <person name="Guo C."/>
            <person name="Argimon S."/>
            <person name="Zhang W."/>
            <person name="Yang X."/>
            <person name="Jeffery I.B."/>
            <person name="Cooney J.C."/>
            <person name="Kagawa T.F."/>
            <person name="Liu W."/>
            <person name="Song Y."/>
            <person name="Salvetti E."/>
            <person name="Wrobel A."/>
            <person name="Rasinkangas P."/>
            <person name="Parkhill J."/>
            <person name="Rea M.C."/>
            <person name="O'Sullivan O."/>
            <person name="Ritari J."/>
            <person name="Douillard F.P."/>
            <person name="Paul Ross R."/>
            <person name="Yang R."/>
            <person name="Briner A.E."/>
            <person name="Felis G.E."/>
            <person name="de Vos W.M."/>
            <person name="Barrangou R."/>
            <person name="Klaenhammer T.R."/>
            <person name="Caufield P.W."/>
            <person name="Cui Y."/>
            <person name="Zhang H."/>
            <person name="O'Toole P.W."/>
        </authorList>
    </citation>
    <scope>NUCLEOTIDE SEQUENCE [LARGE SCALE GENOMIC DNA]</scope>
    <source>
        <strain evidence="1 2">DSM 20719</strain>
    </source>
</reference>
<dbReference type="RefSeq" id="WP_226789475.1">
    <property type="nucleotide sequence ID" value="NZ_AYZB01000058.1"/>
</dbReference>
<proteinExistence type="predicted"/>
<dbReference type="Proteomes" id="UP000050823">
    <property type="component" value="Unassembled WGS sequence"/>
</dbReference>
<protein>
    <submittedName>
        <fullName evidence="1">Uncharacterized protein</fullName>
    </submittedName>
</protein>
<evidence type="ECO:0000313" key="2">
    <source>
        <dbReference type="Proteomes" id="UP000050823"/>
    </source>
</evidence>
<evidence type="ECO:0000313" key="1">
    <source>
        <dbReference type="EMBL" id="KRM20989.1"/>
    </source>
</evidence>
<accession>A0AA89HZI1</accession>
<organism evidence="1 2">
    <name type="scientific">Latilactobacillus graminis DSM 20719</name>
    <dbReference type="NCBI Taxonomy" id="1423752"/>
    <lineage>
        <taxon>Bacteria</taxon>
        <taxon>Bacillati</taxon>
        <taxon>Bacillota</taxon>
        <taxon>Bacilli</taxon>
        <taxon>Lactobacillales</taxon>
        <taxon>Lactobacillaceae</taxon>
        <taxon>Latilactobacillus</taxon>
    </lineage>
</organism>
<name>A0AA89HZI1_9LACO</name>
<comment type="caution">
    <text evidence="1">The sequence shown here is derived from an EMBL/GenBank/DDBJ whole genome shotgun (WGS) entry which is preliminary data.</text>
</comment>
<dbReference type="AlphaFoldDB" id="A0AA89HZI1"/>
<dbReference type="EMBL" id="AYZB01000058">
    <property type="protein sequence ID" value="KRM20989.1"/>
    <property type="molecule type" value="Genomic_DNA"/>
</dbReference>